<accession>B4R8W6</accession>
<gene>
    <name evidence="3" type="ordered locus">PHZ_c2922</name>
</gene>
<evidence type="ECO:0000313" key="3">
    <source>
        <dbReference type="EMBL" id="ACG79331.1"/>
    </source>
</evidence>
<dbReference type="GO" id="GO:0004497">
    <property type="term" value="F:monooxygenase activity"/>
    <property type="evidence" value="ECO:0007669"/>
    <property type="project" value="InterPro"/>
</dbReference>
<proteinExistence type="predicted"/>
<dbReference type="HOGENOM" id="CLU_022247_1_0_5"/>
<evidence type="ECO:0000256" key="2">
    <source>
        <dbReference type="PIRSR" id="PIRSR011396-2"/>
    </source>
</evidence>
<dbReference type="PANTHER" id="PTHR43747:SF4">
    <property type="entry name" value="FLAVIN-DEPENDENT TRYPTOPHAN HALOGENASE"/>
    <property type="match status" value="1"/>
</dbReference>
<dbReference type="SUPFAM" id="SSF51905">
    <property type="entry name" value="FAD/NAD(P)-binding domain"/>
    <property type="match status" value="1"/>
</dbReference>
<dbReference type="PANTHER" id="PTHR43747">
    <property type="entry name" value="FAD-BINDING PROTEIN"/>
    <property type="match status" value="1"/>
</dbReference>
<keyword evidence="2" id="KW-0547">Nucleotide-binding</keyword>
<dbReference type="Proteomes" id="UP000001868">
    <property type="component" value="Chromosome"/>
</dbReference>
<name>B4R8W6_PHEZH</name>
<dbReference type="InterPro" id="IPR033856">
    <property type="entry name" value="Trp_halogen"/>
</dbReference>
<feature type="active site" evidence="1">
    <location>
        <position position="78"/>
    </location>
</feature>
<evidence type="ECO:0000313" key="4">
    <source>
        <dbReference type="Proteomes" id="UP000001868"/>
    </source>
</evidence>
<dbReference type="PIRSF" id="PIRSF011396">
    <property type="entry name" value="Trp_halogenase"/>
    <property type="match status" value="1"/>
</dbReference>
<keyword evidence="2" id="KW-0274">FAD</keyword>
<feature type="binding site" evidence="2">
    <location>
        <position position="327"/>
    </location>
    <ligand>
        <name>FAD</name>
        <dbReference type="ChEBI" id="CHEBI:57692"/>
    </ligand>
</feature>
<dbReference type="OrthoDB" id="5695497at2"/>
<dbReference type="GO" id="GO:0000166">
    <property type="term" value="F:nucleotide binding"/>
    <property type="evidence" value="ECO:0007669"/>
    <property type="project" value="UniProtKB-KW"/>
</dbReference>
<feature type="binding site" evidence="2">
    <location>
        <begin position="13"/>
        <end position="16"/>
    </location>
    <ligand>
        <name>FAD</name>
        <dbReference type="ChEBI" id="CHEBI:57692"/>
    </ligand>
</feature>
<dbReference type="RefSeq" id="WP_012523469.1">
    <property type="nucleotide sequence ID" value="NC_011144.1"/>
</dbReference>
<organism evidence="3 4">
    <name type="scientific">Phenylobacterium zucineum (strain HLK1)</name>
    <dbReference type="NCBI Taxonomy" id="450851"/>
    <lineage>
        <taxon>Bacteria</taxon>
        <taxon>Pseudomonadati</taxon>
        <taxon>Pseudomonadota</taxon>
        <taxon>Alphaproteobacteria</taxon>
        <taxon>Caulobacterales</taxon>
        <taxon>Caulobacteraceae</taxon>
        <taxon>Phenylobacterium</taxon>
    </lineage>
</organism>
<feature type="binding site" evidence="2">
    <location>
        <position position="78"/>
    </location>
    <ligand>
        <name>7-chloro-L-tryptophan</name>
        <dbReference type="ChEBI" id="CHEBI:58713"/>
    </ligand>
</feature>
<dbReference type="InterPro" id="IPR050816">
    <property type="entry name" value="Flavin-dep_Halogenase_NPB"/>
</dbReference>
<protein>
    <submittedName>
        <fullName evidence="3">Tryptophan halogenase</fullName>
    </submittedName>
</protein>
<dbReference type="InterPro" id="IPR036188">
    <property type="entry name" value="FAD/NAD-bd_sf"/>
</dbReference>
<dbReference type="KEGG" id="pzu:PHZ_c2922"/>
<dbReference type="STRING" id="450851.PHZ_c2922"/>
<dbReference type="EMBL" id="CP000747">
    <property type="protein sequence ID" value="ACG79331.1"/>
    <property type="molecule type" value="Genomic_DNA"/>
</dbReference>
<reference evidence="3 4" key="1">
    <citation type="journal article" date="2008" name="BMC Genomics">
        <title>Complete genome of Phenylobacterium zucineum - a novel facultative intracellular bacterium isolated from human erythroleukemia cell line K562.</title>
        <authorList>
            <person name="Luo Y."/>
            <person name="Xu X."/>
            <person name="Ding Z."/>
            <person name="Liu Z."/>
            <person name="Zhang B."/>
            <person name="Yan Z."/>
            <person name="Sun J."/>
            <person name="Hu S."/>
            <person name="Hu X."/>
        </authorList>
    </citation>
    <scope>NUCLEOTIDE SEQUENCE [LARGE SCALE GENOMIC DNA]</scope>
    <source>
        <strain evidence="3 4">HLK1</strain>
    </source>
</reference>
<dbReference type="Gene3D" id="3.50.50.60">
    <property type="entry name" value="FAD/NAD(P)-binding domain"/>
    <property type="match status" value="1"/>
</dbReference>
<evidence type="ECO:0000256" key="1">
    <source>
        <dbReference type="PIRSR" id="PIRSR011396-1"/>
    </source>
</evidence>
<feature type="binding site" evidence="2">
    <location>
        <position position="336"/>
    </location>
    <ligand>
        <name>L-tryptophan</name>
        <dbReference type="ChEBI" id="CHEBI:57912"/>
    </ligand>
</feature>
<dbReference type="eggNOG" id="COG0644">
    <property type="taxonomic scope" value="Bacteria"/>
</dbReference>
<dbReference type="InterPro" id="IPR006905">
    <property type="entry name" value="Flavin_halogenase"/>
</dbReference>
<keyword evidence="4" id="KW-1185">Reference proteome</keyword>
<sequence>MEQVVKKVVVAGGGSAGWMAAAALSRQLGGLLDITLVESDAIGTVGVGESTIPTARTFVALLGLDEREFMRETGATFKLGILFENWGEVGDRYIHSFGQVGKSTLMAHFHHMWMEARAQGFGGDLGDYCLELRASEEGKFYAADDFPMNYAYHIDATRFGRFLRRRCENNGVRRVEGKIQRVEQHPETGFITALVLESGERVEGDLFVDATGFRGLLIEQTLKAGFEDWGQWLPNDRAVAVQTATSEPPLPLTRAIAHRAGWQWGIPLQHREGNGWVYCSEFMSDDEARDSFLGQLKGEKLTEPWFLRFRPGRRRKAWDKNCVAIGLAGGFIEPLEATSLHITMIAITRLLQLFPFAGVNAALQTRFNFLADQEIQRVRDFIILHYKATERTDSPYWDRCRTMQIPDSLAERIELFRETAQLYHVPGELFLIDSWLQVMLGQRIRPKTHHRMGALMPPERLRGALGDLKGNVDRAVGKLPSHQEFLDRYCPVSPAEAAA</sequence>
<keyword evidence="2" id="KW-0285">Flavoprotein</keyword>
<dbReference type="AlphaFoldDB" id="B4R8W6"/>
<dbReference type="Pfam" id="PF04820">
    <property type="entry name" value="Trp_halogenase"/>
    <property type="match status" value="1"/>
</dbReference>